<accession>A0A9N9GTW8</accession>
<dbReference type="AlphaFoldDB" id="A0A9N9GTW8"/>
<keyword evidence="3" id="KW-1185">Reference proteome</keyword>
<evidence type="ECO:0000313" key="2">
    <source>
        <dbReference type="EMBL" id="CAG8626046.1"/>
    </source>
</evidence>
<gene>
    <name evidence="2" type="ORF">AMORRO_LOCUS8874</name>
</gene>
<feature type="transmembrane region" description="Helical" evidence="1">
    <location>
        <begin position="193"/>
        <end position="210"/>
    </location>
</feature>
<evidence type="ECO:0000256" key="1">
    <source>
        <dbReference type="SAM" id="Phobius"/>
    </source>
</evidence>
<keyword evidence="1" id="KW-0472">Membrane</keyword>
<reference evidence="2" key="1">
    <citation type="submission" date="2021-06" db="EMBL/GenBank/DDBJ databases">
        <authorList>
            <person name="Kallberg Y."/>
            <person name="Tangrot J."/>
            <person name="Rosling A."/>
        </authorList>
    </citation>
    <scope>NUCLEOTIDE SEQUENCE</scope>
    <source>
        <strain evidence="2">CL551</strain>
    </source>
</reference>
<proteinExistence type="predicted"/>
<evidence type="ECO:0000313" key="3">
    <source>
        <dbReference type="Proteomes" id="UP000789342"/>
    </source>
</evidence>
<organism evidence="2 3">
    <name type="scientific">Acaulospora morrowiae</name>
    <dbReference type="NCBI Taxonomy" id="94023"/>
    <lineage>
        <taxon>Eukaryota</taxon>
        <taxon>Fungi</taxon>
        <taxon>Fungi incertae sedis</taxon>
        <taxon>Mucoromycota</taxon>
        <taxon>Glomeromycotina</taxon>
        <taxon>Glomeromycetes</taxon>
        <taxon>Diversisporales</taxon>
        <taxon>Acaulosporaceae</taxon>
        <taxon>Acaulospora</taxon>
    </lineage>
</organism>
<dbReference type="OrthoDB" id="2435828at2759"/>
<protein>
    <submittedName>
        <fullName evidence="2">6094_t:CDS:1</fullName>
    </submittedName>
</protein>
<keyword evidence="1" id="KW-0812">Transmembrane</keyword>
<sequence>MATTMCLVSGSLIWINSLLDNVIEINKNLRISSSYLFNKQGFIGPFFAFENFSQLSFKKYDKGREMKKNDGEYGSCDQYSSVIVRRLKNALVKEVRMLNTMPVDHSVENEVVKISSASLSKSHSSSYSTSTEFYRLHVNPVKSYSDVYRHSHKSSFSAVISSHVPRFKYSDLHLLKYCQHRFGNLYNSDTGKVLAMWGMIIMIIIGCVTVA</sequence>
<name>A0A9N9GTW8_9GLOM</name>
<comment type="caution">
    <text evidence="2">The sequence shown here is derived from an EMBL/GenBank/DDBJ whole genome shotgun (WGS) entry which is preliminary data.</text>
</comment>
<dbReference type="EMBL" id="CAJVPV010008069">
    <property type="protein sequence ID" value="CAG8626046.1"/>
    <property type="molecule type" value="Genomic_DNA"/>
</dbReference>
<dbReference type="Proteomes" id="UP000789342">
    <property type="component" value="Unassembled WGS sequence"/>
</dbReference>
<keyword evidence="1" id="KW-1133">Transmembrane helix</keyword>